<feature type="region of interest" description="Disordered" evidence="1">
    <location>
        <begin position="88"/>
        <end position="123"/>
    </location>
</feature>
<name>A0A9N8W3Y0_9GLOM</name>
<organism evidence="2 3">
    <name type="scientific">Ambispora gerdemannii</name>
    <dbReference type="NCBI Taxonomy" id="144530"/>
    <lineage>
        <taxon>Eukaryota</taxon>
        <taxon>Fungi</taxon>
        <taxon>Fungi incertae sedis</taxon>
        <taxon>Mucoromycota</taxon>
        <taxon>Glomeromycotina</taxon>
        <taxon>Glomeromycetes</taxon>
        <taxon>Archaeosporales</taxon>
        <taxon>Ambisporaceae</taxon>
        <taxon>Ambispora</taxon>
    </lineage>
</organism>
<sequence>MYRYRDMCYISTPLLNVFLSLTLWQHQEKKTYLLNSIGMLALQPGHKDCGCRTRVTQVSTTSSSSWYTQVTTHLHSITPPAISARADCNKAQGRRDAGSRSKKAEDGGINEKPEGAGVSKCKAEGPNEEMDGVCQAAHNKDNFASLTHFRDLCQQRIDVTWVFMTKVLYNVLDEAIKEAIQSRDLVLSKNQETRAAGQQPYHQTITIRKQNCVDNLRFYPRILSQKDESIMIPNLCGININSSGHSFGFMRTSHENQVRGLHICSLGPGVRTFMTWYSPMW</sequence>
<evidence type="ECO:0000313" key="2">
    <source>
        <dbReference type="EMBL" id="CAG8476432.1"/>
    </source>
</evidence>
<dbReference type="OrthoDB" id="2321935at2759"/>
<proteinExistence type="predicted"/>
<reference evidence="2" key="1">
    <citation type="submission" date="2021-06" db="EMBL/GenBank/DDBJ databases">
        <authorList>
            <person name="Kallberg Y."/>
            <person name="Tangrot J."/>
            <person name="Rosling A."/>
        </authorList>
    </citation>
    <scope>NUCLEOTIDE SEQUENCE</scope>
    <source>
        <strain evidence="2">MT106</strain>
    </source>
</reference>
<gene>
    <name evidence="2" type="ORF">AGERDE_LOCUS3003</name>
</gene>
<dbReference type="EMBL" id="CAJVPL010000269">
    <property type="protein sequence ID" value="CAG8476432.1"/>
    <property type="molecule type" value="Genomic_DNA"/>
</dbReference>
<dbReference type="Proteomes" id="UP000789831">
    <property type="component" value="Unassembled WGS sequence"/>
</dbReference>
<dbReference type="AlphaFoldDB" id="A0A9N8W3Y0"/>
<comment type="caution">
    <text evidence="2">The sequence shown here is derived from an EMBL/GenBank/DDBJ whole genome shotgun (WGS) entry which is preliminary data.</text>
</comment>
<evidence type="ECO:0000313" key="3">
    <source>
        <dbReference type="Proteomes" id="UP000789831"/>
    </source>
</evidence>
<feature type="compositionally biased region" description="Basic and acidic residues" evidence="1">
    <location>
        <begin position="93"/>
        <end position="114"/>
    </location>
</feature>
<keyword evidence="3" id="KW-1185">Reference proteome</keyword>
<protein>
    <submittedName>
        <fullName evidence="2">9014_t:CDS:1</fullName>
    </submittedName>
</protein>
<evidence type="ECO:0000256" key="1">
    <source>
        <dbReference type="SAM" id="MobiDB-lite"/>
    </source>
</evidence>
<accession>A0A9N8W3Y0</accession>